<comment type="caution">
    <text evidence="1">The sequence shown here is derived from an EMBL/GenBank/DDBJ whole genome shotgun (WGS) entry which is preliminary data.</text>
</comment>
<reference evidence="1 2" key="1">
    <citation type="journal article" date="2024" name="G3 (Bethesda)">
        <title>Genome assembly of Hibiscus sabdariffa L. provides insights into metabolisms of medicinal natural products.</title>
        <authorList>
            <person name="Kim T."/>
        </authorList>
    </citation>
    <scope>NUCLEOTIDE SEQUENCE [LARGE SCALE GENOMIC DNA]</scope>
    <source>
        <strain evidence="1">TK-2024</strain>
        <tissue evidence="1">Old leaves</tissue>
    </source>
</reference>
<dbReference type="PANTHER" id="PTHR35131:SF1">
    <property type="entry name" value="EXPRESSED PROTEIN"/>
    <property type="match status" value="1"/>
</dbReference>
<evidence type="ECO:0000313" key="2">
    <source>
        <dbReference type="Proteomes" id="UP001472677"/>
    </source>
</evidence>
<evidence type="ECO:0000313" key="1">
    <source>
        <dbReference type="EMBL" id="KAK8517310.1"/>
    </source>
</evidence>
<gene>
    <name evidence="1" type="ORF">V6N12_032504</name>
</gene>
<protein>
    <submittedName>
        <fullName evidence="1">Uncharacterized protein</fullName>
    </submittedName>
</protein>
<dbReference type="PANTHER" id="PTHR35131">
    <property type="entry name" value="EXPRESSED PROTEIN"/>
    <property type="match status" value="1"/>
</dbReference>
<accession>A0ABR2CCT1</accession>
<sequence length="124" mass="14087">MAAPPPPTAVGTRGTVGSLLKQEIDYFTKFELEPQGGGVGRSWRSHVQVEKDRSNSHSRPGFWFSITGWKRKKQRARNNDDDDDNGGFLPSMCSAIEVADMNWYSRISGFNYRILKNDIHNFHV</sequence>
<dbReference type="EMBL" id="JBBPBM010000056">
    <property type="protein sequence ID" value="KAK8517310.1"/>
    <property type="molecule type" value="Genomic_DNA"/>
</dbReference>
<dbReference type="Proteomes" id="UP001472677">
    <property type="component" value="Unassembled WGS sequence"/>
</dbReference>
<name>A0ABR2CCT1_9ROSI</name>
<organism evidence="1 2">
    <name type="scientific">Hibiscus sabdariffa</name>
    <name type="common">roselle</name>
    <dbReference type="NCBI Taxonomy" id="183260"/>
    <lineage>
        <taxon>Eukaryota</taxon>
        <taxon>Viridiplantae</taxon>
        <taxon>Streptophyta</taxon>
        <taxon>Embryophyta</taxon>
        <taxon>Tracheophyta</taxon>
        <taxon>Spermatophyta</taxon>
        <taxon>Magnoliopsida</taxon>
        <taxon>eudicotyledons</taxon>
        <taxon>Gunneridae</taxon>
        <taxon>Pentapetalae</taxon>
        <taxon>rosids</taxon>
        <taxon>malvids</taxon>
        <taxon>Malvales</taxon>
        <taxon>Malvaceae</taxon>
        <taxon>Malvoideae</taxon>
        <taxon>Hibiscus</taxon>
    </lineage>
</organism>
<proteinExistence type="predicted"/>
<keyword evidence="2" id="KW-1185">Reference proteome</keyword>